<keyword evidence="2" id="KW-0472">Membrane</keyword>
<evidence type="ECO:0000256" key="1">
    <source>
        <dbReference type="SAM" id="MobiDB-lite"/>
    </source>
</evidence>
<reference evidence="3" key="1">
    <citation type="submission" date="2022-08" db="UniProtKB">
        <authorList>
            <consortium name="EnsemblMetazoa"/>
        </authorList>
    </citation>
    <scope>IDENTIFICATION</scope>
</reference>
<proteinExistence type="predicted"/>
<organism evidence="3">
    <name type="scientific">Anopheles coluzzii</name>
    <name type="common">African malaria mosquito</name>
    <dbReference type="NCBI Taxonomy" id="1518534"/>
    <lineage>
        <taxon>Eukaryota</taxon>
        <taxon>Metazoa</taxon>
        <taxon>Ecdysozoa</taxon>
        <taxon>Arthropoda</taxon>
        <taxon>Hexapoda</taxon>
        <taxon>Insecta</taxon>
        <taxon>Pterygota</taxon>
        <taxon>Neoptera</taxon>
        <taxon>Endopterygota</taxon>
        <taxon>Diptera</taxon>
        <taxon>Nematocera</taxon>
        <taxon>Culicoidea</taxon>
        <taxon>Culicidae</taxon>
        <taxon>Anophelinae</taxon>
        <taxon>Anopheles</taxon>
    </lineage>
</organism>
<sequence>MSKQGGAGRRKRGTEGSVKRKNGATKKSHEPRYDRGQSRFQEVDKVDSSRPEKKKRPVIKGKNKKKKQKEGERKRQRSPCPGNSPGGPNGGIWRAPGHGTPPLMPPQAAAAAASALNGVGRIGTWPAAAARAAPGGEPCPIPIADGDPGEPLPFRPPGCEPLSLSSWSMSSMSTIESSSSSWFESLCGVSVCRSGSRFRSELPSCWDRGEEELVVWEDRLAGSMSLDGEVPGRVVVVTVVSAVVIAWCSSAAPCGGPCTISGLSGVSEGGVGVVVVGVPEVMMAWCAFGVLGRVSASRDATLKLLIRELLFCCMGTVGLVIAIRTGVTVIPDDFSMKICTELHRWPGCGFVTIPTGPTIDPSNHLRNPTN</sequence>
<evidence type="ECO:0000313" key="3">
    <source>
        <dbReference type="EnsemblMetazoa" id="ACOM028770-PA.1"/>
    </source>
</evidence>
<dbReference type="EnsemblMetazoa" id="ACOM028770-RA">
    <property type="protein sequence ID" value="ACOM028770-PA.1"/>
    <property type="gene ID" value="ACOM028770"/>
</dbReference>
<feature type="compositionally biased region" description="Basic and acidic residues" evidence="1">
    <location>
        <begin position="27"/>
        <end position="51"/>
    </location>
</feature>
<dbReference type="Proteomes" id="UP000075882">
    <property type="component" value="Unassembled WGS sequence"/>
</dbReference>
<feature type="transmembrane region" description="Helical" evidence="2">
    <location>
        <begin position="304"/>
        <end position="327"/>
    </location>
</feature>
<name>A0A8W7PB61_ANOCL</name>
<feature type="transmembrane region" description="Helical" evidence="2">
    <location>
        <begin position="272"/>
        <end position="292"/>
    </location>
</feature>
<keyword evidence="2" id="KW-1133">Transmembrane helix</keyword>
<feature type="compositionally biased region" description="Basic residues" evidence="1">
    <location>
        <begin position="52"/>
        <end position="68"/>
    </location>
</feature>
<keyword evidence="2" id="KW-0812">Transmembrane</keyword>
<dbReference type="AlphaFoldDB" id="A0A8W7PB61"/>
<feature type="transmembrane region" description="Helical" evidence="2">
    <location>
        <begin position="234"/>
        <end position="252"/>
    </location>
</feature>
<protein>
    <submittedName>
        <fullName evidence="3">Uncharacterized protein</fullName>
    </submittedName>
</protein>
<feature type="region of interest" description="Disordered" evidence="1">
    <location>
        <begin position="1"/>
        <end position="103"/>
    </location>
</feature>
<evidence type="ECO:0000256" key="2">
    <source>
        <dbReference type="SAM" id="Phobius"/>
    </source>
</evidence>
<accession>A0A8W7PB61</accession>